<proteinExistence type="predicted"/>
<name>A0A7W9Y3C6_9HYPH</name>
<protein>
    <submittedName>
        <fullName evidence="1">Uncharacterized protein</fullName>
    </submittedName>
</protein>
<reference evidence="1 2" key="1">
    <citation type="submission" date="2020-08" db="EMBL/GenBank/DDBJ databases">
        <title>Genomic Encyclopedia of Type Strains, Phase IV (KMG-IV): sequencing the most valuable type-strain genomes for metagenomic binning, comparative biology and taxonomic classification.</title>
        <authorList>
            <person name="Goeker M."/>
        </authorList>
    </citation>
    <scope>NUCLEOTIDE SEQUENCE [LARGE SCALE GENOMIC DNA]</scope>
    <source>
        <strain evidence="1 2">DSM 100734</strain>
    </source>
</reference>
<dbReference type="AlphaFoldDB" id="A0A7W9Y3C6"/>
<sequence>MDVLHDDNPLNCKIFAIIAKGGAAHKGELSTDMKKPGSRAGLEEMQIAKRLIRQRSSGP</sequence>
<accession>A0A7W9Y3C6</accession>
<evidence type="ECO:0000313" key="1">
    <source>
        <dbReference type="EMBL" id="MBB6161249.1"/>
    </source>
</evidence>
<dbReference type="RefSeq" id="WP_183990160.1">
    <property type="nucleotide sequence ID" value="NZ_BMHW01000001.1"/>
</dbReference>
<dbReference type="Proteomes" id="UP000547879">
    <property type="component" value="Unassembled WGS sequence"/>
</dbReference>
<dbReference type="EMBL" id="JACHEG010000001">
    <property type="protein sequence ID" value="MBB6161249.1"/>
    <property type="molecule type" value="Genomic_DNA"/>
</dbReference>
<organism evidence="1 2">
    <name type="scientific">Rhizobium wenxiniae</name>
    <dbReference type="NCBI Taxonomy" id="1737357"/>
    <lineage>
        <taxon>Bacteria</taxon>
        <taxon>Pseudomonadati</taxon>
        <taxon>Pseudomonadota</taxon>
        <taxon>Alphaproteobacteria</taxon>
        <taxon>Hyphomicrobiales</taxon>
        <taxon>Rhizobiaceae</taxon>
        <taxon>Rhizobium/Agrobacterium group</taxon>
        <taxon>Rhizobium</taxon>
    </lineage>
</organism>
<comment type="caution">
    <text evidence="1">The sequence shown here is derived from an EMBL/GenBank/DDBJ whole genome shotgun (WGS) entry which is preliminary data.</text>
</comment>
<evidence type="ECO:0000313" key="2">
    <source>
        <dbReference type="Proteomes" id="UP000547879"/>
    </source>
</evidence>
<gene>
    <name evidence="1" type="ORF">HNQ72_001046</name>
</gene>
<keyword evidence="2" id="KW-1185">Reference proteome</keyword>